<dbReference type="InterPro" id="IPR012910">
    <property type="entry name" value="Plug_dom"/>
</dbReference>
<dbReference type="Gene3D" id="2.40.170.20">
    <property type="entry name" value="TonB-dependent receptor, beta-barrel domain"/>
    <property type="match status" value="1"/>
</dbReference>
<dbReference type="InterPro" id="IPR036942">
    <property type="entry name" value="Beta-barrel_TonB_sf"/>
</dbReference>
<evidence type="ECO:0000313" key="9">
    <source>
        <dbReference type="EMBL" id="MCU7547777.1"/>
    </source>
</evidence>
<gene>
    <name evidence="9" type="ORF">OCK74_01565</name>
</gene>
<feature type="domain" description="TonB-dependent receptor plug" evidence="8">
    <location>
        <begin position="172"/>
        <end position="276"/>
    </location>
</feature>
<evidence type="ECO:0000313" key="10">
    <source>
        <dbReference type="Proteomes" id="UP001155483"/>
    </source>
</evidence>
<dbReference type="PROSITE" id="PS52016">
    <property type="entry name" value="TONB_DEPENDENT_REC_3"/>
    <property type="match status" value="1"/>
</dbReference>
<evidence type="ECO:0000256" key="7">
    <source>
        <dbReference type="PROSITE-ProRule" id="PRU01360"/>
    </source>
</evidence>
<dbReference type="EMBL" id="JAOTIF010000001">
    <property type="protein sequence ID" value="MCU7547777.1"/>
    <property type="molecule type" value="Genomic_DNA"/>
</dbReference>
<protein>
    <submittedName>
        <fullName evidence="9">TonB-dependent receptor</fullName>
    </submittedName>
</protein>
<dbReference type="Gene3D" id="2.170.130.10">
    <property type="entry name" value="TonB-dependent receptor, plug domain"/>
    <property type="match status" value="1"/>
</dbReference>
<comment type="caution">
    <text evidence="9">The sequence shown here is derived from an EMBL/GenBank/DDBJ whole genome shotgun (WGS) entry which is preliminary data.</text>
</comment>
<name>A0A9X3BGH5_9BACT</name>
<dbReference type="InterPro" id="IPR037066">
    <property type="entry name" value="Plug_dom_sf"/>
</dbReference>
<evidence type="ECO:0000256" key="3">
    <source>
        <dbReference type="ARBA" id="ARBA00022452"/>
    </source>
</evidence>
<comment type="similarity">
    <text evidence="7">Belongs to the TonB-dependent receptor family.</text>
</comment>
<keyword evidence="3 7" id="KW-1134">Transmembrane beta strand</keyword>
<keyword evidence="9" id="KW-0675">Receptor</keyword>
<dbReference type="AlphaFoldDB" id="A0A9X3BGH5"/>
<keyword evidence="6 7" id="KW-0998">Cell outer membrane</keyword>
<evidence type="ECO:0000256" key="6">
    <source>
        <dbReference type="ARBA" id="ARBA00023237"/>
    </source>
</evidence>
<reference evidence="9" key="2">
    <citation type="submission" date="2023-04" db="EMBL/GenBank/DDBJ databases">
        <title>Paracnuella aquatica gen. nov., sp. nov., a member of the family Chitinophagaceae isolated from a hot spring.</title>
        <authorList>
            <person name="Wang C."/>
        </authorList>
    </citation>
    <scope>NUCLEOTIDE SEQUENCE</scope>
    <source>
        <strain evidence="9">LB-8</strain>
    </source>
</reference>
<keyword evidence="4 7" id="KW-0812">Transmembrane</keyword>
<keyword evidence="10" id="KW-1185">Reference proteome</keyword>
<organism evidence="9 10">
    <name type="scientific">Paraflavisolibacter caeni</name>
    <dbReference type="NCBI Taxonomy" id="2982496"/>
    <lineage>
        <taxon>Bacteria</taxon>
        <taxon>Pseudomonadati</taxon>
        <taxon>Bacteroidota</taxon>
        <taxon>Chitinophagia</taxon>
        <taxon>Chitinophagales</taxon>
        <taxon>Chitinophagaceae</taxon>
        <taxon>Paraflavisolibacter</taxon>
    </lineage>
</organism>
<evidence type="ECO:0000256" key="4">
    <source>
        <dbReference type="ARBA" id="ARBA00022692"/>
    </source>
</evidence>
<evidence type="ECO:0000256" key="1">
    <source>
        <dbReference type="ARBA" id="ARBA00004571"/>
    </source>
</evidence>
<evidence type="ECO:0000259" key="8">
    <source>
        <dbReference type="Pfam" id="PF07715"/>
    </source>
</evidence>
<dbReference type="Pfam" id="PF13620">
    <property type="entry name" value="CarboxypepD_reg"/>
    <property type="match status" value="1"/>
</dbReference>
<keyword evidence="5 7" id="KW-0472">Membrane</keyword>
<dbReference type="InterPro" id="IPR008969">
    <property type="entry name" value="CarboxyPept-like_regulatory"/>
</dbReference>
<dbReference type="Gene3D" id="2.60.40.1120">
    <property type="entry name" value="Carboxypeptidase-like, regulatory domain"/>
    <property type="match status" value="1"/>
</dbReference>
<dbReference type="InterPro" id="IPR039426">
    <property type="entry name" value="TonB-dep_rcpt-like"/>
</dbReference>
<accession>A0A9X3BGH5</accession>
<dbReference type="Pfam" id="PF07715">
    <property type="entry name" value="Plug"/>
    <property type="match status" value="1"/>
</dbReference>
<evidence type="ECO:0000256" key="2">
    <source>
        <dbReference type="ARBA" id="ARBA00022448"/>
    </source>
</evidence>
<comment type="subcellular location">
    <subcellularLocation>
        <location evidence="1 7">Cell outer membrane</location>
        <topology evidence="1 7">Multi-pass membrane protein</topology>
    </subcellularLocation>
</comment>
<keyword evidence="2 7" id="KW-0813">Transport</keyword>
<reference evidence="9" key="1">
    <citation type="submission" date="2022-09" db="EMBL/GenBank/DDBJ databases">
        <authorList>
            <person name="Yuan C."/>
            <person name="Ke Z."/>
        </authorList>
    </citation>
    <scope>NUCLEOTIDE SEQUENCE</scope>
    <source>
        <strain evidence="9">LB-8</strain>
    </source>
</reference>
<dbReference type="SUPFAM" id="SSF56935">
    <property type="entry name" value="Porins"/>
    <property type="match status" value="1"/>
</dbReference>
<dbReference type="Proteomes" id="UP001155483">
    <property type="component" value="Unassembled WGS sequence"/>
</dbReference>
<dbReference type="GO" id="GO:0009279">
    <property type="term" value="C:cell outer membrane"/>
    <property type="evidence" value="ECO:0007669"/>
    <property type="project" value="UniProtKB-SubCell"/>
</dbReference>
<proteinExistence type="inferred from homology"/>
<dbReference type="RefSeq" id="WP_279295222.1">
    <property type="nucleotide sequence ID" value="NZ_JAOTIF010000001.1"/>
</dbReference>
<sequence length="822" mass="90445">MDKTQKSQNLRLFPGKTPTAAAFSTRHRQHKTVACLLALMAFLPGINLSGYAQTVESRKTTVLLTQQLRGVVVDNVLQTPIQGATVSLPALGLTTMTDASGAFRFSAVPIGVQQLAITHVSYKEVLLDNINVISGKENVLSIAVESRFKMAEEVVVQAKSKRNRPLNDMSTVSARAFTVEETQKYAAAVNDPSRMATAFPGVMASDDGNNNIIIRGNSPTGLLWRMEGIDIPNPNHFASTGSSGGGISILSTQLLSNSDFITGAFAAEYGNALSGVFDLKLRRGNNEKREYALQAGFLGLNAAAEGPISGKGGASYLANYRYSTLSLLGKMGVALEAGSTDFQDLSYHVYVPTKRAGTFSLFGFGGLSSQDISGDKDSSKWEDKGDRYISRFVSNTAATGLTHSISLGQRTNLRSALATSYSKIGDDYQYIEDNYSLSDAYIDRFTTRKTTLTSTLNHKFSSHSVIRGGAIVTFIGSDYYQKSKENETAPLKVVINSKGTTQTVQGFAQWQYKILEGVTLNGGLHYLQLLYNNTMALEPRASLKWEIDKKNTLSFGYGGHSQIQAMGVYFAQVQQPDGSLIHPNRDLDLTRAHHGVVSYHRWLGSNLALKAEAYYQHLYDVPIATSDTSTFSMLNVQSEYITDPLVNSGTGRNYGLELSLEKYLAHRLYYTLSTSLYQSKYTAADGVERNTRFNGGYIVNLIGGKEFLSANGLRTFGINIRTLYAGGLRTTPINLDASRQAGYGIYYEKEAYTQQNDPYFRTDLRLSLRWNRSRLTSTLSLDIQNVTNRLNVYGDWYDSEKGKVVTSYQTGLIPILNYKVEF</sequence>
<evidence type="ECO:0000256" key="5">
    <source>
        <dbReference type="ARBA" id="ARBA00023136"/>
    </source>
</evidence>
<dbReference type="SUPFAM" id="SSF49464">
    <property type="entry name" value="Carboxypeptidase regulatory domain-like"/>
    <property type="match status" value="1"/>
</dbReference>